<gene>
    <name evidence="2" type="ORF">DPX16_1810</name>
</gene>
<accession>A0A3N0Y6T4</accession>
<dbReference type="AlphaFoldDB" id="A0A3N0Y6T4"/>
<dbReference type="OrthoDB" id="9906410at2759"/>
<evidence type="ECO:0000256" key="1">
    <source>
        <dbReference type="SAM" id="MobiDB-lite"/>
    </source>
</evidence>
<dbReference type="InterPro" id="IPR021109">
    <property type="entry name" value="Peptidase_aspartic_dom_sf"/>
</dbReference>
<proteinExistence type="predicted"/>
<dbReference type="Gene3D" id="2.40.70.10">
    <property type="entry name" value="Acid Proteases"/>
    <property type="match status" value="1"/>
</dbReference>
<feature type="compositionally biased region" description="Low complexity" evidence="1">
    <location>
        <begin position="19"/>
        <end position="37"/>
    </location>
</feature>
<name>A0A3N0Y6T4_ANAGA</name>
<feature type="region of interest" description="Disordered" evidence="1">
    <location>
        <begin position="19"/>
        <end position="51"/>
    </location>
</feature>
<comment type="caution">
    <text evidence="2">The sequence shown here is derived from an EMBL/GenBank/DDBJ whole genome shotgun (WGS) entry which is preliminary data.</text>
</comment>
<protein>
    <submittedName>
        <fullName evidence="2">Uncharacterized protein</fullName>
    </submittedName>
</protein>
<sequence length="215" mass="23592">MSTPNLFQELVNALRRALTTNPPASSPPSTSVNTAASPSPPPYASPMAKPAPFSGSAEDCNGFILQCSLVLEMQPHLNPDDRAKLILKTTATPSIYQVHSINGRPFSRRRVRSSVCPVQLQVGILHVEQQHLLVLEESTADVILGRPWLEQHNLVISWKTAEILKWGDSCFPNCFSTFPVPTSPRSEDLSVCATSIESPIEKRFGGHSIMLRPLQ</sequence>
<evidence type="ECO:0000313" key="2">
    <source>
        <dbReference type="EMBL" id="ROL41905.1"/>
    </source>
</evidence>
<dbReference type="EMBL" id="RJVU01051410">
    <property type="protein sequence ID" value="ROL41905.1"/>
    <property type="molecule type" value="Genomic_DNA"/>
</dbReference>
<reference evidence="2 3" key="1">
    <citation type="submission" date="2018-10" db="EMBL/GenBank/DDBJ databases">
        <title>Genome assembly for a Yunnan-Guizhou Plateau 3E fish, Anabarilius grahami (Regan), and its evolutionary and genetic applications.</title>
        <authorList>
            <person name="Jiang W."/>
        </authorList>
    </citation>
    <scope>NUCLEOTIDE SEQUENCE [LARGE SCALE GENOMIC DNA]</scope>
    <source>
        <strain evidence="2">AG-KIZ</strain>
        <tissue evidence="2">Muscle</tissue>
    </source>
</reference>
<dbReference type="Proteomes" id="UP000281406">
    <property type="component" value="Unassembled WGS sequence"/>
</dbReference>
<organism evidence="2 3">
    <name type="scientific">Anabarilius grahami</name>
    <name type="common">Kanglang fish</name>
    <name type="synonym">Barilius grahami</name>
    <dbReference type="NCBI Taxonomy" id="495550"/>
    <lineage>
        <taxon>Eukaryota</taxon>
        <taxon>Metazoa</taxon>
        <taxon>Chordata</taxon>
        <taxon>Craniata</taxon>
        <taxon>Vertebrata</taxon>
        <taxon>Euteleostomi</taxon>
        <taxon>Actinopterygii</taxon>
        <taxon>Neopterygii</taxon>
        <taxon>Teleostei</taxon>
        <taxon>Ostariophysi</taxon>
        <taxon>Cypriniformes</taxon>
        <taxon>Xenocyprididae</taxon>
        <taxon>Xenocypridinae</taxon>
        <taxon>Xenocypridinae incertae sedis</taxon>
        <taxon>Anabarilius</taxon>
    </lineage>
</organism>
<dbReference type="CDD" id="cd00303">
    <property type="entry name" value="retropepsin_like"/>
    <property type="match status" value="1"/>
</dbReference>
<evidence type="ECO:0000313" key="3">
    <source>
        <dbReference type="Proteomes" id="UP000281406"/>
    </source>
</evidence>
<keyword evidence="3" id="KW-1185">Reference proteome</keyword>